<reference evidence="2" key="1">
    <citation type="submission" date="2018-08" db="EMBL/GenBank/DDBJ databases">
        <authorList>
            <consortium name="GenomeTrakr network: Whole genome sequencing for foodborne pathogen traceback"/>
        </authorList>
    </citation>
    <scope>NUCLEOTIDE SEQUENCE [LARGE SCALE GENOMIC DNA]</scope>
    <source>
        <strain evidence="2">FLUFL-1338</strain>
    </source>
</reference>
<keyword evidence="1" id="KW-0472">Membrane</keyword>
<keyword evidence="1" id="KW-0812">Transmembrane</keyword>
<sequence length="66" mass="7456">MNNSQNKTDINLLTAAVKDIAIISYSALSEINAIVKLLLLWLETQEAYRDPETIFRALDNIVYTAQ</sequence>
<proteinExistence type="predicted"/>
<evidence type="ECO:0000313" key="2">
    <source>
        <dbReference type="EMBL" id="MIK91905.1"/>
    </source>
</evidence>
<protein>
    <submittedName>
        <fullName evidence="2">Uncharacterized protein</fullName>
    </submittedName>
</protein>
<dbReference type="AlphaFoldDB" id="A0A3R0CGK0"/>
<gene>
    <name evidence="2" type="ORF">KO51_10090</name>
</gene>
<keyword evidence="1" id="KW-1133">Transmembrane helix</keyword>
<dbReference type="EMBL" id="RSMR01000008">
    <property type="protein sequence ID" value="MIK91905.1"/>
    <property type="molecule type" value="Genomic_DNA"/>
</dbReference>
<comment type="caution">
    <text evidence="2">The sequence shown here is derived from an EMBL/GenBank/DDBJ whole genome shotgun (WGS) entry which is preliminary data.</text>
</comment>
<dbReference type="Proteomes" id="UP000885283">
    <property type="component" value="Unassembled WGS sequence"/>
</dbReference>
<accession>A0A3R0CGK0</accession>
<name>A0A3R0CGK0_SALER</name>
<feature type="transmembrane region" description="Helical" evidence="1">
    <location>
        <begin position="20"/>
        <end position="42"/>
    </location>
</feature>
<feature type="non-terminal residue" evidence="2">
    <location>
        <position position="66"/>
    </location>
</feature>
<evidence type="ECO:0000256" key="1">
    <source>
        <dbReference type="SAM" id="Phobius"/>
    </source>
</evidence>
<organism evidence="2">
    <name type="scientific">Salmonella enterica</name>
    <name type="common">Salmonella choleraesuis</name>
    <dbReference type="NCBI Taxonomy" id="28901"/>
    <lineage>
        <taxon>Bacteria</taxon>
        <taxon>Pseudomonadati</taxon>
        <taxon>Pseudomonadota</taxon>
        <taxon>Gammaproteobacteria</taxon>
        <taxon>Enterobacterales</taxon>
        <taxon>Enterobacteriaceae</taxon>
        <taxon>Salmonella</taxon>
    </lineage>
</organism>